<accession>X1UFP2</accession>
<dbReference type="EMBL" id="BARW01042669">
    <property type="protein sequence ID" value="GAJ16323.1"/>
    <property type="molecule type" value="Genomic_DNA"/>
</dbReference>
<dbReference type="AlphaFoldDB" id="X1UFP2"/>
<proteinExistence type="predicted"/>
<organism evidence="1">
    <name type="scientific">marine sediment metagenome</name>
    <dbReference type="NCBI Taxonomy" id="412755"/>
    <lineage>
        <taxon>unclassified sequences</taxon>
        <taxon>metagenomes</taxon>
        <taxon>ecological metagenomes</taxon>
    </lineage>
</organism>
<gene>
    <name evidence="1" type="ORF">S12H4_63079</name>
</gene>
<comment type="caution">
    <text evidence="1">The sequence shown here is derived from an EMBL/GenBank/DDBJ whole genome shotgun (WGS) entry which is preliminary data.</text>
</comment>
<protein>
    <submittedName>
        <fullName evidence="1">Uncharacterized protein</fullName>
    </submittedName>
</protein>
<sequence>YITGEGELWYTSEQGSGSKARVEIDDTTGEITVIEQFSGDDDK</sequence>
<name>X1UFP2_9ZZZZ</name>
<reference evidence="1" key="1">
    <citation type="journal article" date="2014" name="Front. Microbiol.">
        <title>High frequency of phylogenetically diverse reductive dehalogenase-homologous genes in deep subseafloor sedimentary metagenomes.</title>
        <authorList>
            <person name="Kawai M."/>
            <person name="Futagami T."/>
            <person name="Toyoda A."/>
            <person name="Takaki Y."/>
            <person name="Nishi S."/>
            <person name="Hori S."/>
            <person name="Arai W."/>
            <person name="Tsubouchi T."/>
            <person name="Morono Y."/>
            <person name="Uchiyama I."/>
            <person name="Ito T."/>
            <person name="Fujiyama A."/>
            <person name="Inagaki F."/>
            <person name="Takami H."/>
        </authorList>
    </citation>
    <scope>NUCLEOTIDE SEQUENCE</scope>
    <source>
        <strain evidence="1">Expedition CK06-06</strain>
    </source>
</reference>
<feature type="non-terminal residue" evidence="1">
    <location>
        <position position="1"/>
    </location>
</feature>
<evidence type="ECO:0000313" key="1">
    <source>
        <dbReference type="EMBL" id="GAJ16323.1"/>
    </source>
</evidence>